<keyword evidence="6" id="KW-0969">Cilium</keyword>
<gene>
    <name evidence="5" type="primary">fliE</name>
    <name evidence="6" type="ORF">SAMN05216372_102449</name>
</gene>
<evidence type="ECO:0000256" key="5">
    <source>
        <dbReference type="HAMAP-Rule" id="MF_00724"/>
    </source>
</evidence>
<keyword evidence="6" id="KW-0282">Flagellum</keyword>
<dbReference type="GO" id="GO:0009425">
    <property type="term" value="C:bacterial-type flagellum basal body"/>
    <property type="evidence" value="ECO:0007669"/>
    <property type="project" value="UniProtKB-SubCell"/>
</dbReference>
<dbReference type="AlphaFoldDB" id="A0A1I1TGT6"/>
<keyword evidence="6" id="KW-0966">Cell projection</keyword>
<proteinExistence type="inferred from homology"/>
<dbReference type="PANTHER" id="PTHR34653:SF1">
    <property type="entry name" value="FLAGELLAR HOOK-BASAL BODY COMPLEX PROTEIN FLIE"/>
    <property type="match status" value="1"/>
</dbReference>
<comment type="similarity">
    <text evidence="2 5">Belongs to the FliE family.</text>
</comment>
<organism evidence="6 7">
    <name type="scientific">Pseudomonas straminea</name>
    <dbReference type="NCBI Taxonomy" id="47882"/>
    <lineage>
        <taxon>Bacteria</taxon>
        <taxon>Pseudomonadati</taxon>
        <taxon>Pseudomonadota</taxon>
        <taxon>Gammaproteobacteria</taxon>
        <taxon>Pseudomonadales</taxon>
        <taxon>Pseudomonadaceae</taxon>
        <taxon>Phytopseudomonas</taxon>
    </lineage>
</organism>
<dbReference type="RefSeq" id="WP_093502012.1">
    <property type="nucleotide sequence ID" value="NZ_BSSG01000002.1"/>
</dbReference>
<evidence type="ECO:0000256" key="2">
    <source>
        <dbReference type="ARBA" id="ARBA00009272"/>
    </source>
</evidence>
<dbReference type="HAMAP" id="MF_00724">
    <property type="entry name" value="FliE"/>
    <property type="match status" value="1"/>
</dbReference>
<dbReference type="GO" id="GO:0005198">
    <property type="term" value="F:structural molecule activity"/>
    <property type="evidence" value="ECO:0007669"/>
    <property type="project" value="InterPro"/>
</dbReference>
<accession>A0A1I1TGT6</accession>
<dbReference type="PRINTS" id="PR01006">
    <property type="entry name" value="FLGHOOKFLIE"/>
</dbReference>
<evidence type="ECO:0000256" key="4">
    <source>
        <dbReference type="ARBA" id="ARBA00023143"/>
    </source>
</evidence>
<name>A0A1I1TGT6_PSEOC</name>
<sequence>MNSIDSIRQDMLARMEAMKGLSQGAGIRPAAEPQGFTDSFAANLRAIDAQQHQASSAVAAVERGQSDDLVGAMVDSQKASVAFSALLQVRNKLSTAFDDIIKMPL</sequence>
<evidence type="ECO:0000256" key="1">
    <source>
        <dbReference type="ARBA" id="ARBA00004117"/>
    </source>
</evidence>
<keyword evidence="7" id="KW-1185">Reference proteome</keyword>
<dbReference type="GO" id="GO:0003774">
    <property type="term" value="F:cytoskeletal motor activity"/>
    <property type="evidence" value="ECO:0007669"/>
    <property type="project" value="InterPro"/>
</dbReference>
<keyword evidence="4 5" id="KW-0975">Bacterial flagellum</keyword>
<dbReference type="PANTHER" id="PTHR34653">
    <property type="match status" value="1"/>
</dbReference>
<dbReference type="GO" id="GO:0071973">
    <property type="term" value="P:bacterial-type flagellum-dependent cell motility"/>
    <property type="evidence" value="ECO:0007669"/>
    <property type="project" value="InterPro"/>
</dbReference>
<protein>
    <recommendedName>
        <fullName evidence="3 5">Flagellar hook-basal body complex protein FliE</fullName>
    </recommendedName>
</protein>
<evidence type="ECO:0000313" key="6">
    <source>
        <dbReference type="EMBL" id="SFD56368.1"/>
    </source>
</evidence>
<dbReference type="EMBL" id="FOMO01000002">
    <property type="protein sequence ID" value="SFD56368.1"/>
    <property type="molecule type" value="Genomic_DNA"/>
</dbReference>
<dbReference type="InterPro" id="IPR001624">
    <property type="entry name" value="FliE"/>
</dbReference>
<dbReference type="Pfam" id="PF02049">
    <property type="entry name" value="FliE"/>
    <property type="match status" value="1"/>
</dbReference>
<evidence type="ECO:0000256" key="3">
    <source>
        <dbReference type="ARBA" id="ARBA00018024"/>
    </source>
</evidence>
<comment type="subcellular location">
    <subcellularLocation>
        <location evidence="1 5">Bacterial flagellum basal body</location>
    </subcellularLocation>
</comment>
<reference evidence="7" key="1">
    <citation type="submission" date="2016-10" db="EMBL/GenBank/DDBJ databases">
        <authorList>
            <person name="Varghese N."/>
            <person name="Submissions S."/>
        </authorList>
    </citation>
    <scope>NUCLEOTIDE SEQUENCE [LARGE SCALE GENOMIC DNA]</scope>
    <source>
        <strain evidence="7">JCM 2783</strain>
    </source>
</reference>
<evidence type="ECO:0000313" key="7">
    <source>
        <dbReference type="Proteomes" id="UP000243950"/>
    </source>
</evidence>
<dbReference type="Proteomes" id="UP000243950">
    <property type="component" value="Unassembled WGS sequence"/>
</dbReference>